<sequence length="145" mass="16730">MDIKNEFYNCLQERGLFPECHVDRFITFIYNGNTFSIRPLHNVVGADIENVVCIPLETEMFSLILYNLHSYELPEDKRGEMLNIAANINLKYKGIKTILGIDDDCHVEIHLQLLNSFSRELKNNLEKILDNMILANNEISGLLES</sequence>
<proteinExistence type="predicted"/>
<accession>A0A212K5F6</accession>
<dbReference type="EMBL" id="FLUL01000001">
    <property type="protein sequence ID" value="SBW06959.1"/>
    <property type="molecule type" value="Genomic_DNA"/>
</dbReference>
<name>A0A212K5F6_9BACT</name>
<dbReference type="RefSeq" id="WP_135104593.1">
    <property type="nucleotide sequence ID" value="NZ_CABTJG010000005.1"/>
</dbReference>
<reference evidence="1" key="1">
    <citation type="submission" date="2016-04" db="EMBL/GenBank/DDBJ databases">
        <authorList>
            <person name="Evans L.H."/>
            <person name="Alamgir A."/>
            <person name="Owens N."/>
            <person name="Weber N.D."/>
            <person name="Virtaneva K."/>
            <person name="Barbian K."/>
            <person name="Babar A."/>
            <person name="Rosenke K."/>
        </authorList>
    </citation>
    <scope>NUCLEOTIDE SEQUENCE</scope>
    <source>
        <strain evidence="1">86-2</strain>
    </source>
</reference>
<gene>
    <name evidence="1" type="ORF">KL86DYS2_13074</name>
</gene>
<organism evidence="1">
    <name type="scientific">uncultured Dysgonomonas sp</name>
    <dbReference type="NCBI Taxonomy" id="206096"/>
    <lineage>
        <taxon>Bacteria</taxon>
        <taxon>Pseudomonadati</taxon>
        <taxon>Bacteroidota</taxon>
        <taxon>Bacteroidia</taxon>
        <taxon>Bacteroidales</taxon>
        <taxon>Dysgonomonadaceae</taxon>
        <taxon>Dysgonomonas</taxon>
        <taxon>environmental samples</taxon>
    </lineage>
</organism>
<protein>
    <submittedName>
        <fullName evidence="1">Uncharacterized protein</fullName>
    </submittedName>
</protein>
<evidence type="ECO:0000313" key="1">
    <source>
        <dbReference type="EMBL" id="SBW06959.1"/>
    </source>
</evidence>
<dbReference type="AlphaFoldDB" id="A0A212K5F6"/>